<feature type="region of interest" description="Disordered" evidence="5">
    <location>
        <begin position="271"/>
        <end position="290"/>
    </location>
</feature>
<keyword evidence="8" id="KW-1185">Reference proteome</keyword>
<dbReference type="GO" id="GO:0006890">
    <property type="term" value="P:retrograde vesicle-mediated transport, Golgi to endoplasmic reticulum"/>
    <property type="evidence" value="ECO:0007669"/>
    <property type="project" value="InterPro"/>
</dbReference>
<dbReference type="RefSeq" id="XP_018268300.1">
    <property type="nucleotide sequence ID" value="XM_018414926.1"/>
</dbReference>
<evidence type="ECO:0000256" key="4">
    <source>
        <dbReference type="ARBA" id="ARBA00023136"/>
    </source>
</evidence>
<evidence type="ECO:0000256" key="2">
    <source>
        <dbReference type="ARBA" id="ARBA00022692"/>
    </source>
</evidence>
<comment type="subcellular location">
    <subcellularLocation>
        <location evidence="1">Membrane</location>
        <topology evidence="1">Multi-pass membrane protein</topology>
    </subcellularLocation>
</comment>
<gene>
    <name evidence="7" type="ORF">RHOBADRAFT_47094</name>
</gene>
<dbReference type="PANTHER" id="PTHR13377:SF3">
    <property type="entry name" value="TRANSMEMBRANE PROTEIN 115"/>
    <property type="match status" value="1"/>
</dbReference>
<evidence type="ECO:0008006" key="9">
    <source>
        <dbReference type="Google" id="ProtNLM"/>
    </source>
</evidence>
<evidence type="ECO:0000256" key="3">
    <source>
        <dbReference type="ARBA" id="ARBA00022989"/>
    </source>
</evidence>
<sequence>MPAILSSALSLPPATRALTLTLVAGSLLFLLLRLSVTPHDLKSIFGATGDVSLVFPWLVLVPGKVYRAPWTLLTSAFFLLSALTLPLAARYLERVWGAVEVLKFVVVTIVASNIITCVVSVVEAIVLGNKELFLYGTSYHGLMALQVGFLVAFTQLIPEHQVQIFGGLAKVRVKSLPMLYVTFSNIACVLGYISPYILIQFGWLAAWFYLRFFKYNEGVDFRGDRSETFAFHNWFPPFIQKYVQAAAGFAFSLAVKFHVLPAWGLDPESGVPGSGSGYTQVPGGQRAEAERRRQLALEALDRRMQAPSSSSANGAASTGLEPQAQGAPMASPALSMAGSVGGGAPSPGLAKGGAALVGEDK</sequence>
<name>A0A0P9GH56_RHOGW</name>
<dbReference type="STRING" id="578459.A0A0P9GH56"/>
<dbReference type="GO" id="GO:0005794">
    <property type="term" value="C:Golgi apparatus"/>
    <property type="evidence" value="ECO:0007669"/>
    <property type="project" value="TreeGrafter"/>
</dbReference>
<dbReference type="GO" id="GO:0016020">
    <property type="term" value="C:membrane"/>
    <property type="evidence" value="ECO:0007669"/>
    <property type="project" value="UniProtKB-SubCell"/>
</dbReference>
<evidence type="ECO:0000313" key="8">
    <source>
        <dbReference type="Proteomes" id="UP000053890"/>
    </source>
</evidence>
<dbReference type="Pfam" id="PF08551">
    <property type="entry name" value="DUF1751"/>
    <property type="match status" value="1"/>
</dbReference>
<feature type="transmembrane region" description="Helical" evidence="6">
    <location>
        <begin position="41"/>
        <end position="60"/>
    </location>
</feature>
<feature type="region of interest" description="Disordered" evidence="5">
    <location>
        <begin position="302"/>
        <end position="361"/>
    </location>
</feature>
<dbReference type="PANTHER" id="PTHR13377">
    <property type="entry name" value="PLACENTAL PROTEIN 6"/>
    <property type="match status" value="1"/>
</dbReference>
<protein>
    <recommendedName>
        <fullName evidence="9">DUF1751-domain-containing protein</fullName>
    </recommendedName>
</protein>
<keyword evidence="3 6" id="KW-1133">Transmembrane helix</keyword>
<dbReference type="OrthoDB" id="73612at2759"/>
<feature type="transmembrane region" description="Helical" evidence="6">
    <location>
        <begin position="72"/>
        <end position="92"/>
    </location>
</feature>
<dbReference type="AlphaFoldDB" id="A0A0P9GH56"/>
<dbReference type="GeneID" id="28975374"/>
<dbReference type="SUPFAM" id="SSF144091">
    <property type="entry name" value="Rhomboid-like"/>
    <property type="match status" value="1"/>
</dbReference>
<feature type="transmembrane region" description="Helical" evidence="6">
    <location>
        <begin position="139"/>
        <end position="158"/>
    </location>
</feature>
<organism evidence="7 8">
    <name type="scientific">Rhodotorula graminis (strain WP1)</name>
    <dbReference type="NCBI Taxonomy" id="578459"/>
    <lineage>
        <taxon>Eukaryota</taxon>
        <taxon>Fungi</taxon>
        <taxon>Dikarya</taxon>
        <taxon>Basidiomycota</taxon>
        <taxon>Pucciniomycotina</taxon>
        <taxon>Microbotryomycetes</taxon>
        <taxon>Sporidiobolales</taxon>
        <taxon>Sporidiobolaceae</taxon>
        <taxon>Rhodotorula</taxon>
    </lineage>
</organism>
<dbReference type="Proteomes" id="UP000053890">
    <property type="component" value="Unassembled WGS sequence"/>
</dbReference>
<dbReference type="InterPro" id="IPR035952">
    <property type="entry name" value="Rhomboid-like_sf"/>
</dbReference>
<dbReference type="OMA" id="EIHFWEV"/>
<dbReference type="EMBL" id="KQ474088">
    <property type="protein sequence ID" value="KPV72251.1"/>
    <property type="molecule type" value="Genomic_DNA"/>
</dbReference>
<dbReference type="FunFam" id="1.20.1540.10:FF:000004">
    <property type="entry name" value="Transmembrane protein 115"/>
    <property type="match status" value="1"/>
</dbReference>
<feature type="compositionally biased region" description="Low complexity" evidence="5">
    <location>
        <begin position="306"/>
        <end position="317"/>
    </location>
</feature>
<dbReference type="SMART" id="SM01160">
    <property type="entry name" value="DUF1751"/>
    <property type="match status" value="1"/>
</dbReference>
<keyword evidence="2 6" id="KW-0812">Transmembrane</keyword>
<keyword evidence="4 6" id="KW-0472">Membrane</keyword>
<feature type="transmembrane region" description="Helical" evidence="6">
    <location>
        <begin position="104"/>
        <end position="127"/>
    </location>
</feature>
<dbReference type="InterPro" id="IPR013861">
    <property type="entry name" value="TMEM115/Pdh1/Rbl19"/>
</dbReference>
<evidence type="ECO:0000256" key="1">
    <source>
        <dbReference type="ARBA" id="ARBA00004141"/>
    </source>
</evidence>
<evidence type="ECO:0000256" key="6">
    <source>
        <dbReference type="SAM" id="Phobius"/>
    </source>
</evidence>
<proteinExistence type="predicted"/>
<accession>A0A0P9GH56</accession>
<evidence type="ECO:0000256" key="5">
    <source>
        <dbReference type="SAM" id="MobiDB-lite"/>
    </source>
</evidence>
<feature type="transmembrane region" description="Helical" evidence="6">
    <location>
        <begin position="178"/>
        <end position="210"/>
    </location>
</feature>
<evidence type="ECO:0000313" key="7">
    <source>
        <dbReference type="EMBL" id="KPV72251.1"/>
    </source>
</evidence>
<reference evidence="7 8" key="1">
    <citation type="journal article" date="2015" name="Front. Microbiol.">
        <title>Genome sequence of the plant growth promoting endophytic yeast Rhodotorula graminis WP1.</title>
        <authorList>
            <person name="Firrincieli A."/>
            <person name="Otillar R."/>
            <person name="Salamov A."/>
            <person name="Schmutz J."/>
            <person name="Khan Z."/>
            <person name="Redman R.S."/>
            <person name="Fleck N.D."/>
            <person name="Lindquist E."/>
            <person name="Grigoriev I.V."/>
            <person name="Doty S.L."/>
        </authorList>
    </citation>
    <scope>NUCLEOTIDE SEQUENCE [LARGE SCALE GENOMIC DNA]</scope>
    <source>
        <strain evidence="7 8">WP1</strain>
    </source>
</reference>